<organism evidence="2 3">
    <name type="scientific">Nonomuraea helvata</name>
    <dbReference type="NCBI Taxonomy" id="37484"/>
    <lineage>
        <taxon>Bacteria</taxon>
        <taxon>Bacillati</taxon>
        <taxon>Actinomycetota</taxon>
        <taxon>Actinomycetes</taxon>
        <taxon>Streptosporangiales</taxon>
        <taxon>Streptosporangiaceae</taxon>
        <taxon>Nonomuraea</taxon>
    </lineage>
</organism>
<dbReference type="Pfam" id="PF13302">
    <property type="entry name" value="Acetyltransf_3"/>
    <property type="match status" value="1"/>
</dbReference>
<dbReference type="EMBL" id="JBHMBW010000014">
    <property type="protein sequence ID" value="MFB9624932.1"/>
    <property type="molecule type" value="Genomic_DNA"/>
</dbReference>
<sequence>MIQLHTLSATEIASDRLLLRKAQGIDREGLIELATDPEVRAYLGGPRPRGDVERYIDAVGAADLTSTPGSFVIADATTDELIGTLALHRRSAERPGHVTEDGAELELSYVLRRSVWGAGLAFEAAAAVLRAAADELPDQPVVVVTQTANRRSLKLAARLGFRQVGTFEEFGAEQALSTADLRSFAT</sequence>
<dbReference type="SUPFAM" id="SSF55729">
    <property type="entry name" value="Acyl-CoA N-acyltransferases (Nat)"/>
    <property type="match status" value="1"/>
</dbReference>
<dbReference type="PROSITE" id="PS51186">
    <property type="entry name" value="GNAT"/>
    <property type="match status" value="1"/>
</dbReference>
<dbReference type="InterPro" id="IPR000182">
    <property type="entry name" value="GNAT_dom"/>
</dbReference>
<feature type="domain" description="N-acetyltransferase" evidence="1">
    <location>
        <begin position="17"/>
        <end position="183"/>
    </location>
</feature>
<comment type="caution">
    <text evidence="2">The sequence shown here is derived from an EMBL/GenBank/DDBJ whole genome shotgun (WGS) entry which is preliminary data.</text>
</comment>
<keyword evidence="2" id="KW-0808">Transferase</keyword>
<protein>
    <submittedName>
        <fullName evidence="2">GNAT family N-acetyltransferase</fullName>
        <ecNumber evidence="2">2.3.-.-</ecNumber>
    </submittedName>
</protein>
<dbReference type="PANTHER" id="PTHR43792:SF1">
    <property type="entry name" value="N-ACETYLTRANSFERASE DOMAIN-CONTAINING PROTEIN"/>
    <property type="match status" value="1"/>
</dbReference>
<dbReference type="PANTHER" id="PTHR43792">
    <property type="entry name" value="GNAT FAMILY, PUTATIVE (AFU_ORTHOLOGUE AFUA_3G00765)-RELATED-RELATED"/>
    <property type="match status" value="1"/>
</dbReference>
<evidence type="ECO:0000259" key="1">
    <source>
        <dbReference type="PROSITE" id="PS51186"/>
    </source>
</evidence>
<evidence type="ECO:0000313" key="3">
    <source>
        <dbReference type="Proteomes" id="UP001589532"/>
    </source>
</evidence>
<keyword evidence="3" id="KW-1185">Reference proteome</keyword>
<dbReference type="Gene3D" id="3.40.630.30">
    <property type="match status" value="1"/>
</dbReference>
<accession>A0ABV5RZV9</accession>
<dbReference type="InterPro" id="IPR051531">
    <property type="entry name" value="N-acetyltransferase"/>
</dbReference>
<gene>
    <name evidence="2" type="ORF">ACFFSA_17730</name>
</gene>
<dbReference type="GO" id="GO:0016746">
    <property type="term" value="F:acyltransferase activity"/>
    <property type="evidence" value="ECO:0007669"/>
    <property type="project" value="UniProtKB-KW"/>
</dbReference>
<name>A0ABV5RZV9_9ACTN</name>
<dbReference type="InterPro" id="IPR016181">
    <property type="entry name" value="Acyl_CoA_acyltransferase"/>
</dbReference>
<proteinExistence type="predicted"/>
<keyword evidence="2" id="KW-0012">Acyltransferase</keyword>
<reference evidence="2 3" key="1">
    <citation type="submission" date="2024-09" db="EMBL/GenBank/DDBJ databases">
        <authorList>
            <person name="Sun Q."/>
            <person name="Mori K."/>
        </authorList>
    </citation>
    <scope>NUCLEOTIDE SEQUENCE [LARGE SCALE GENOMIC DNA]</scope>
    <source>
        <strain evidence="2 3">JCM 3143</strain>
    </source>
</reference>
<dbReference type="EC" id="2.3.-.-" evidence="2"/>
<evidence type="ECO:0000313" key="2">
    <source>
        <dbReference type="EMBL" id="MFB9624932.1"/>
    </source>
</evidence>
<dbReference type="RefSeq" id="WP_344986164.1">
    <property type="nucleotide sequence ID" value="NZ_BAAAXV010000001.1"/>
</dbReference>
<dbReference type="Proteomes" id="UP001589532">
    <property type="component" value="Unassembled WGS sequence"/>
</dbReference>